<protein>
    <submittedName>
        <fullName evidence="2">Uncharacterized protein</fullName>
    </submittedName>
</protein>
<sequence length="268" mass="31039">MQDLPIDKPPSFHASQHGEVPSEDDMGFNDPQNILYTNLQGEGLPERFRERLAELEQMLQLTHQLVTIHCGIQVKRRKEEGVLPSDASEESEWRRAAYRVRVMETYFQDGIYPWFVSPGPSTCTENIAVERSRFHWELLTKWLMGILLPRPVAASVEAIFQSIGETIKSTRNTSENTLFLGILQVFTYDEIRDDLRTSIRGIEYKLDQRTHEIVRMKSSQTSIEALLAYDQANYMFNERTWQMMKPEVEKYILETGIGNIRDPPSVPV</sequence>
<dbReference type="HOGENOM" id="CLU_086078_0_0_1"/>
<proteinExistence type="predicted"/>
<feature type="region of interest" description="Disordered" evidence="1">
    <location>
        <begin position="1"/>
        <end position="31"/>
    </location>
</feature>
<name>A0A0A2VZH9_BEABA</name>
<dbReference type="OrthoDB" id="3693942at2759"/>
<dbReference type="Proteomes" id="UP000030106">
    <property type="component" value="Unassembled WGS sequence"/>
</dbReference>
<reference evidence="2 3" key="1">
    <citation type="submission" date="2012-10" db="EMBL/GenBank/DDBJ databases">
        <title>Genome sequencing and analysis of entomopathogenic fungi Beauveria bassiana D1-5.</title>
        <authorList>
            <person name="Li Q."/>
            <person name="Wang L."/>
            <person name="Zhang Z."/>
            <person name="Wang Q."/>
            <person name="Ren J."/>
            <person name="Wang M."/>
            <person name="Xu W."/>
            <person name="Wang J."/>
            <person name="Lu Y."/>
            <person name="Du Q."/>
            <person name="Sun Z."/>
        </authorList>
    </citation>
    <scope>NUCLEOTIDE SEQUENCE [LARGE SCALE GENOMIC DNA]</scope>
    <source>
        <strain evidence="2 3">D1-5</strain>
    </source>
</reference>
<gene>
    <name evidence="2" type="ORF">BBAD15_g2683</name>
</gene>
<comment type="caution">
    <text evidence="2">The sequence shown here is derived from an EMBL/GenBank/DDBJ whole genome shotgun (WGS) entry which is preliminary data.</text>
</comment>
<evidence type="ECO:0000313" key="3">
    <source>
        <dbReference type="Proteomes" id="UP000030106"/>
    </source>
</evidence>
<dbReference type="EMBL" id="ANFO01000198">
    <property type="protein sequence ID" value="KGQ11575.1"/>
    <property type="molecule type" value="Genomic_DNA"/>
</dbReference>
<dbReference type="STRING" id="1245745.A0A0A2VZH9"/>
<evidence type="ECO:0000256" key="1">
    <source>
        <dbReference type="SAM" id="MobiDB-lite"/>
    </source>
</evidence>
<evidence type="ECO:0000313" key="2">
    <source>
        <dbReference type="EMBL" id="KGQ11575.1"/>
    </source>
</evidence>
<accession>A0A0A2VZH9</accession>
<organism evidence="2 3">
    <name type="scientific">Beauveria bassiana D1-5</name>
    <dbReference type="NCBI Taxonomy" id="1245745"/>
    <lineage>
        <taxon>Eukaryota</taxon>
        <taxon>Fungi</taxon>
        <taxon>Dikarya</taxon>
        <taxon>Ascomycota</taxon>
        <taxon>Pezizomycotina</taxon>
        <taxon>Sordariomycetes</taxon>
        <taxon>Hypocreomycetidae</taxon>
        <taxon>Hypocreales</taxon>
        <taxon>Cordycipitaceae</taxon>
        <taxon>Beauveria</taxon>
    </lineage>
</organism>
<dbReference type="eggNOG" id="ENOG502T5JD">
    <property type="taxonomic scope" value="Eukaryota"/>
</dbReference>
<dbReference type="AlphaFoldDB" id="A0A0A2VZH9"/>